<proteinExistence type="inferred from homology"/>
<evidence type="ECO:0000313" key="12">
    <source>
        <dbReference type="EMBL" id="OWK37700.1"/>
    </source>
</evidence>
<organism evidence="12 13">
    <name type="scientific">Fimbriiglobus ruber</name>
    <dbReference type="NCBI Taxonomy" id="1908690"/>
    <lineage>
        <taxon>Bacteria</taxon>
        <taxon>Pseudomonadati</taxon>
        <taxon>Planctomycetota</taxon>
        <taxon>Planctomycetia</taxon>
        <taxon>Gemmatales</taxon>
        <taxon>Gemmataceae</taxon>
        <taxon>Fimbriiglobus</taxon>
    </lineage>
</organism>
<evidence type="ECO:0000256" key="3">
    <source>
        <dbReference type="ARBA" id="ARBA00022519"/>
    </source>
</evidence>
<evidence type="ECO:0000256" key="5">
    <source>
        <dbReference type="ARBA" id="ARBA00022989"/>
    </source>
</evidence>
<feature type="transmembrane region" description="Helical" evidence="11">
    <location>
        <begin position="12"/>
        <end position="35"/>
    </location>
</feature>
<evidence type="ECO:0000256" key="1">
    <source>
        <dbReference type="ARBA" id="ARBA00004651"/>
    </source>
</evidence>
<comment type="subcellular location">
    <subcellularLocation>
        <location evidence="1 11">Cell membrane</location>
        <topology evidence="1 11">Multi-pass membrane protein</topology>
    </subcellularLocation>
</comment>
<dbReference type="OrthoDB" id="9815830at2"/>
<evidence type="ECO:0000256" key="6">
    <source>
        <dbReference type="ARBA" id="ARBA00023065"/>
    </source>
</evidence>
<dbReference type="NCBIfam" id="TIGR00494">
    <property type="entry name" value="crcB"/>
    <property type="match status" value="1"/>
</dbReference>
<evidence type="ECO:0000256" key="4">
    <source>
        <dbReference type="ARBA" id="ARBA00022692"/>
    </source>
</evidence>
<feature type="binding site" evidence="11">
    <location>
        <position position="88"/>
    </location>
    <ligand>
        <name>Na(+)</name>
        <dbReference type="ChEBI" id="CHEBI:29101"/>
        <note>structural</note>
    </ligand>
</feature>
<name>A0A225D7X6_9BACT</name>
<dbReference type="InterPro" id="IPR003691">
    <property type="entry name" value="FluC"/>
</dbReference>
<sequence length="137" mass="14529">MREIFEAIGDAIAAWVNPIAVFFGGAVGSLARYAIGRWASSYPAIETFPWHTFGINVLGSFILGLVAVWCKDADRRTWFLLFGTGVCGGFTTFSTFAVETLTMLEKDRVAAAGAYVGGSIAAGLLGAMIAVRIARAV</sequence>
<feature type="transmembrane region" description="Helical" evidence="11">
    <location>
        <begin position="77"/>
        <end position="97"/>
    </location>
</feature>
<keyword evidence="6 11" id="KW-0406">Ion transport</keyword>
<keyword evidence="11" id="KW-0479">Metal-binding</keyword>
<evidence type="ECO:0000256" key="8">
    <source>
        <dbReference type="ARBA" id="ARBA00023303"/>
    </source>
</evidence>
<protein>
    <recommendedName>
        <fullName evidence="11">Fluoride-specific ion channel FluC</fullName>
    </recommendedName>
</protein>
<keyword evidence="3" id="KW-0997">Cell inner membrane</keyword>
<reference evidence="13" key="1">
    <citation type="submission" date="2017-06" db="EMBL/GenBank/DDBJ databases">
        <title>Genome analysis of Fimbriiglobus ruber SP5, the first member of the order Planctomycetales with confirmed chitinolytic capability.</title>
        <authorList>
            <person name="Ravin N.V."/>
            <person name="Rakitin A.L."/>
            <person name="Ivanova A.A."/>
            <person name="Beletsky A.V."/>
            <person name="Kulichevskaya I.S."/>
            <person name="Mardanov A.V."/>
            <person name="Dedysh S.N."/>
        </authorList>
    </citation>
    <scope>NUCLEOTIDE SEQUENCE [LARGE SCALE GENOMIC DNA]</scope>
    <source>
        <strain evidence="13">SP5</strain>
    </source>
</reference>
<keyword evidence="11" id="KW-0915">Sodium</keyword>
<dbReference type="PANTHER" id="PTHR28259">
    <property type="entry name" value="FLUORIDE EXPORT PROTEIN 1-RELATED"/>
    <property type="match status" value="1"/>
</dbReference>
<evidence type="ECO:0000256" key="10">
    <source>
        <dbReference type="ARBA" id="ARBA00035585"/>
    </source>
</evidence>
<comment type="similarity">
    <text evidence="9 11">Belongs to the fluoride channel Fluc/FEX (TC 1.A.43) family.</text>
</comment>
<comment type="activity regulation">
    <text evidence="11">Na(+) is not transported, but it plays an essential structural role and its presence is essential for fluoride channel function.</text>
</comment>
<dbReference type="Proteomes" id="UP000214646">
    <property type="component" value="Unassembled WGS sequence"/>
</dbReference>
<dbReference type="GO" id="GO:0140114">
    <property type="term" value="P:cellular detoxification of fluoride"/>
    <property type="evidence" value="ECO:0007669"/>
    <property type="project" value="UniProtKB-UniRule"/>
</dbReference>
<dbReference type="Pfam" id="PF02537">
    <property type="entry name" value="CRCB"/>
    <property type="match status" value="1"/>
</dbReference>
<keyword evidence="11" id="KW-0813">Transport</keyword>
<evidence type="ECO:0000256" key="11">
    <source>
        <dbReference type="HAMAP-Rule" id="MF_00454"/>
    </source>
</evidence>
<evidence type="ECO:0000256" key="2">
    <source>
        <dbReference type="ARBA" id="ARBA00022475"/>
    </source>
</evidence>
<feature type="transmembrane region" description="Helical" evidence="11">
    <location>
        <begin position="109"/>
        <end position="131"/>
    </location>
</feature>
<comment type="catalytic activity">
    <reaction evidence="10">
        <text>fluoride(in) = fluoride(out)</text>
        <dbReference type="Rhea" id="RHEA:76159"/>
        <dbReference type="ChEBI" id="CHEBI:17051"/>
    </reaction>
    <physiologicalReaction direction="left-to-right" evidence="10">
        <dbReference type="Rhea" id="RHEA:76160"/>
    </physiologicalReaction>
</comment>
<feature type="binding site" evidence="11">
    <location>
        <position position="91"/>
    </location>
    <ligand>
        <name>Na(+)</name>
        <dbReference type="ChEBI" id="CHEBI:29101"/>
        <note>structural</note>
    </ligand>
</feature>
<dbReference type="PANTHER" id="PTHR28259:SF1">
    <property type="entry name" value="FLUORIDE EXPORT PROTEIN 1-RELATED"/>
    <property type="match status" value="1"/>
</dbReference>
<dbReference type="GO" id="GO:0005886">
    <property type="term" value="C:plasma membrane"/>
    <property type="evidence" value="ECO:0007669"/>
    <property type="project" value="UniProtKB-SubCell"/>
</dbReference>
<comment type="caution">
    <text evidence="12">The sequence shown here is derived from an EMBL/GenBank/DDBJ whole genome shotgun (WGS) entry which is preliminary data.</text>
</comment>
<keyword evidence="8 11" id="KW-0407">Ion channel</keyword>
<comment type="function">
    <text evidence="11">Fluoride-specific ion channel. Important for reducing fluoride concentration in the cell, thus reducing its toxicity.</text>
</comment>
<evidence type="ECO:0000256" key="9">
    <source>
        <dbReference type="ARBA" id="ARBA00035120"/>
    </source>
</evidence>
<feature type="transmembrane region" description="Helical" evidence="11">
    <location>
        <begin position="47"/>
        <end position="70"/>
    </location>
</feature>
<dbReference type="GO" id="GO:0046872">
    <property type="term" value="F:metal ion binding"/>
    <property type="evidence" value="ECO:0007669"/>
    <property type="project" value="UniProtKB-KW"/>
</dbReference>
<evidence type="ECO:0000256" key="7">
    <source>
        <dbReference type="ARBA" id="ARBA00023136"/>
    </source>
</evidence>
<dbReference type="GO" id="GO:0062054">
    <property type="term" value="F:fluoride channel activity"/>
    <property type="evidence" value="ECO:0007669"/>
    <property type="project" value="UniProtKB-UniRule"/>
</dbReference>
<keyword evidence="5 11" id="KW-1133">Transmembrane helix</keyword>
<keyword evidence="7 11" id="KW-0472">Membrane</keyword>
<accession>A0A225D7X6</accession>
<keyword evidence="2 11" id="KW-1003">Cell membrane</keyword>
<gene>
    <name evidence="11" type="primary">fluC</name>
    <name evidence="11" type="synonym">crcB</name>
    <name evidence="12" type="ORF">FRUB_06820</name>
</gene>
<keyword evidence="13" id="KW-1185">Reference proteome</keyword>
<dbReference type="RefSeq" id="WP_088257565.1">
    <property type="nucleotide sequence ID" value="NZ_NIDE01000014.1"/>
</dbReference>
<dbReference type="EMBL" id="NIDE01000014">
    <property type="protein sequence ID" value="OWK37700.1"/>
    <property type="molecule type" value="Genomic_DNA"/>
</dbReference>
<evidence type="ECO:0000313" key="13">
    <source>
        <dbReference type="Proteomes" id="UP000214646"/>
    </source>
</evidence>
<dbReference type="AlphaFoldDB" id="A0A225D7X6"/>
<dbReference type="HAMAP" id="MF_00454">
    <property type="entry name" value="FluC"/>
    <property type="match status" value="1"/>
</dbReference>
<keyword evidence="4 11" id="KW-0812">Transmembrane</keyword>